<proteinExistence type="predicted"/>
<gene>
    <name evidence="2" type="ORF">J2753_001820</name>
</gene>
<dbReference type="Proteomes" id="UP000823736">
    <property type="component" value="Unassembled WGS sequence"/>
</dbReference>
<keyword evidence="1" id="KW-1133">Transmembrane helix</keyword>
<feature type="transmembrane region" description="Helical" evidence="1">
    <location>
        <begin position="40"/>
        <end position="64"/>
    </location>
</feature>
<evidence type="ECO:0000313" key="3">
    <source>
        <dbReference type="Proteomes" id="UP000823736"/>
    </source>
</evidence>
<comment type="caution">
    <text evidence="2">The sequence shown here is derived from an EMBL/GenBank/DDBJ whole genome shotgun (WGS) entry which is preliminary data.</text>
</comment>
<keyword evidence="1" id="KW-0812">Transmembrane</keyword>
<dbReference type="AlphaFoldDB" id="A0A8T4GYJ7"/>
<dbReference type="InterPro" id="IPR055970">
    <property type="entry name" value="DUF7548"/>
</dbReference>
<accession>A0A8T4GYJ7</accession>
<sequence>MNPREPADAGKAVAVVAALLAVVVFAPLLVVSGTGSTLGAYYSAGPFGLTAVGLLAVVAAVVFLSVGQPHTDETMLSGVGVVVALGVLLTAVAWLLTLDSTVLFSFPAEYSWIENHRWVVLVGALALAAASGLQGRTAL</sequence>
<dbReference type="Pfam" id="PF24416">
    <property type="entry name" value="DUF7548"/>
    <property type="match status" value="1"/>
</dbReference>
<feature type="transmembrane region" description="Helical" evidence="1">
    <location>
        <begin position="12"/>
        <end position="34"/>
    </location>
</feature>
<reference evidence="2" key="1">
    <citation type="submission" date="2021-03" db="EMBL/GenBank/DDBJ databases">
        <title>Genomic Encyclopedia of Type Strains, Phase IV (KMG-IV): sequencing the most valuable type-strain genomes for metagenomic binning, comparative biology and taxonomic classification.</title>
        <authorList>
            <person name="Goeker M."/>
        </authorList>
    </citation>
    <scope>NUCLEOTIDE SEQUENCE</scope>
    <source>
        <strain evidence="2">DSM 26232</strain>
    </source>
</reference>
<dbReference type="RefSeq" id="WP_209491578.1">
    <property type="nucleotide sequence ID" value="NZ_JAGGLC010000003.1"/>
</dbReference>
<organism evidence="2 3">
    <name type="scientific">Halolamina salifodinae</name>
    <dbReference type="NCBI Taxonomy" id="1202767"/>
    <lineage>
        <taxon>Archaea</taxon>
        <taxon>Methanobacteriati</taxon>
        <taxon>Methanobacteriota</taxon>
        <taxon>Stenosarchaea group</taxon>
        <taxon>Halobacteria</taxon>
        <taxon>Halobacteriales</taxon>
        <taxon>Haloferacaceae</taxon>
    </lineage>
</organism>
<evidence type="ECO:0000313" key="2">
    <source>
        <dbReference type="EMBL" id="MBP1987322.1"/>
    </source>
</evidence>
<evidence type="ECO:0000256" key="1">
    <source>
        <dbReference type="SAM" id="Phobius"/>
    </source>
</evidence>
<name>A0A8T4GYJ7_9EURY</name>
<keyword evidence="1" id="KW-0472">Membrane</keyword>
<protein>
    <submittedName>
        <fullName evidence="2">Putative membrane protein</fullName>
    </submittedName>
</protein>
<feature type="transmembrane region" description="Helical" evidence="1">
    <location>
        <begin position="76"/>
        <end position="96"/>
    </location>
</feature>
<keyword evidence="3" id="KW-1185">Reference proteome</keyword>
<feature type="transmembrane region" description="Helical" evidence="1">
    <location>
        <begin position="116"/>
        <end position="133"/>
    </location>
</feature>
<dbReference type="EMBL" id="JAGGLC010000003">
    <property type="protein sequence ID" value="MBP1987322.1"/>
    <property type="molecule type" value="Genomic_DNA"/>
</dbReference>